<dbReference type="GO" id="GO:0006021">
    <property type="term" value="P:inositol biosynthetic process"/>
    <property type="evidence" value="ECO:0007669"/>
    <property type="project" value="InterPro"/>
</dbReference>
<keyword evidence="1" id="KW-0472">Membrane</keyword>
<sequence>MEYQVKEASGKLGILLPGLGAVATTLIAGVESIKKGFSQPVGSLTQMGRIRLGKRTDGRFPLIREFVPLAGLGDIVFGGWDVYSDNVFEAASKARVLEPMLLH</sequence>
<comment type="caution">
    <text evidence="2">The sequence shown here is derived from an EMBL/GenBank/DDBJ whole genome shotgun (WGS) entry which is preliminary data.</text>
</comment>
<name>A0A3M9MS50_9BACT</name>
<proteinExistence type="predicted"/>
<dbReference type="RefSeq" id="WP_183906884.1">
    <property type="nucleotide sequence ID" value="NZ_RJJE01000017.1"/>
</dbReference>
<gene>
    <name evidence="2" type="ORF">EFA69_20090</name>
</gene>
<dbReference type="GO" id="GO:0008654">
    <property type="term" value="P:phospholipid biosynthetic process"/>
    <property type="evidence" value="ECO:0007669"/>
    <property type="project" value="InterPro"/>
</dbReference>
<dbReference type="Proteomes" id="UP000271010">
    <property type="component" value="Unassembled WGS sequence"/>
</dbReference>
<dbReference type="AlphaFoldDB" id="A0A3M9MS50"/>
<dbReference type="EMBL" id="RJJE01000017">
    <property type="protein sequence ID" value="RNI28352.1"/>
    <property type="molecule type" value="Genomic_DNA"/>
</dbReference>
<evidence type="ECO:0000313" key="2">
    <source>
        <dbReference type="EMBL" id="RNI28352.1"/>
    </source>
</evidence>
<evidence type="ECO:0000256" key="1">
    <source>
        <dbReference type="SAM" id="Phobius"/>
    </source>
</evidence>
<protein>
    <submittedName>
        <fullName evidence="2">Inositol-3-phosphate synthase</fullName>
    </submittedName>
</protein>
<feature type="non-terminal residue" evidence="2">
    <location>
        <position position="103"/>
    </location>
</feature>
<dbReference type="GO" id="GO:0004512">
    <property type="term" value="F:inositol-3-phosphate synthase activity"/>
    <property type="evidence" value="ECO:0007669"/>
    <property type="project" value="InterPro"/>
</dbReference>
<evidence type="ECO:0000313" key="3">
    <source>
        <dbReference type="Proteomes" id="UP000271010"/>
    </source>
</evidence>
<keyword evidence="3" id="KW-1185">Reference proteome</keyword>
<dbReference type="SUPFAM" id="SSF51735">
    <property type="entry name" value="NAD(P)-binding Rossmann-fold domains"/>
    <property type="match status" value="1"/>
</dbReference>
<reference evidence="2 3" key="1">
    <citation type="submission" date="2018-11" db="EMBL/GenBank/DDBJ databases">
        <title>Rufibacter latericius sp. nov., isolated from water in Baiyang Lake.</title>
        <authorList>
            <person name="Yang Y."/>
        </authorList>
    </citation>
    <scope>NUCLEOTIDE SEQUENCE [LARGE SCALE GENOMIC DNA]</scope>
    <source>
        <strain evidence="2 3">MCC P1</strain>
    </source>
</reference>
<dbReference type="InterPro" id="IPR036291">
    <property type="entry name" value="NAD(P)-bd_dom_sf"/>
</dbReference>
<feature type="transmembrane region" description="Helical" evidence="1">
    <location>
        <begin position="12"/>
        <end position="30"/>
    </location>
</feature>
<organism evidence="2 3">
    <name type="scientific">Rufibacter immobilis</name>
    <dbReference type="NCBI Taxonomy" id="1348778"/>
    <lineage>
        <taxon>Bacteria</taxon>
        <taxon>Pseudomonadati</taxon>
        <taxon>Bacteroidota</taxon>
        <taxon>Cytophagia</taxon>
        <taxon>Cytophagales</taxon>
        <taxon>Hymenobacteraceae</taxon>
        <taxon>Rufibacter</taxon>
    </lineage>
</organism>
<dbReference type="Pfam" id="PF07994">
    <property type="entry name" value="NAD_binding_5"/>
    <property type="match status" value="1"/>
</dbReference>
<dbReference type="InterPro" id="IPR002587">
    <property type="entry name" value="Myo-inos-1-P_Synthase"/>
</dbReference>
<keyword evidence="1" id="KW-1133">Transmembrane helix</keyword>
<dbReference type="Gene3D" id="3.40.50.720">
    <property type="entry name" value="NAD(P)-binding Rossmann-like Domain"/>
    <property type="match status" value="1"/>
</dbReference>
<accession>A0A3M9MS50</accession>
<keyword evidence="1" id="KW-0812">Transmembrane</keyword>